<dbReference type="EMBL" id="JBAFUR010000009">
    <property type="protein sequence ID" value="MFG1255212.1"/>
    <property type="molecule type" value="Genomic_DNA"/>
</dbReference>
<name>A0ABW6ZPR8_9HYPH</name>
<dbReference type="Proteomes" id="UP001604043">
    <property type="component" value="Unassembled WGS sequence"/>
</dbReference>
<keyword evidence="2" id="KW-1185">Reference proteome</keyword>
<gene>
    <name evidence="1" type="ORF">V5F30_23585</name>
</gene>
<dbReference type="RefSeq" id="WP_394010173.1">
    <property type="nucleotide sequence ID" value="NZ_JBAFUR010000009.1"/>
</dbReference>
<protein>
    <submittedName>
        <fullName evidence="1">Uncharacterized protein</fullName>
    </submittedName>
</protein>
<organism evidence="1 2">
    <name type="scientific">Xanthobacter aminoxidans</name>
    <dbReference type="NCBI Taxonomy" id="186280"/>
    <lineage>
        <taxon>Bacteria</taxon>
        <taxon>Pseudomonadati</taxon>
        <taxon>Pseudomonadota</taxon>
        <taxon>Alphaproteobacteria</taxon>
        <taxon>Hyphomicrobiales</taxon>
        <taxon>Xanthobacteraceae</taxon>
        <taxon>Xanthobacter</taxon>
    </lineage>
</organism>
<sequence length="152" mass="16884">MAAQDLPIDLIDAGAAVLAATDALAMQAQGAMWIFDHSLGDWRYYLVTSLVDTIGRRKTYKLLIDIFEKIGVPESMTIDDVHLGSPSDPFFKMISSIARIDGGGNVVFQNCILNGIIFDGIIYRSVKTTPDQKEAERIEKKFSKRVKDMVRA</sequence>
<comment type="caution">
    <text evidence="1">The sequence shown here is derived from an EMBL/GenBank/DDBJ whole genome shotgun (WGS) entry which is preliminary data.</text>
</comment>
<reference evidence="1 2" key="1">
    <citation type="submission" date="2024-02" db="EMBL/GenBank/DDBJ databases">
        <title>Expansion and revision of Xanthobacter and proposal of Roseixanthobacter gen. nov.</title>
        <authorList>
            <person name="Soltysiak M.P.M."/>
            <person name="Jalihal A."/>
            <person name="Ory A."/>
            <person name="Chrisophersen C."/>
            <person name="Lee A.D."/>
            <person name="Boulton J."/>
            <person name="Springer M."/>
        </authorList>
    </citation>
    <scope>NUCLEOTIDE SEQUENCE [LARGE SCALE GENOMIC DNA]</scope>
    <source>
        <strain evidence="1 2">CB5</strain>
    </source>
</reference>
<evidence type="ECO:0000313" key="2">
    <source>
        <dbReference type="Proteomes" id="UP001604043"/>
    </source>
</evidence>
<accession>A0ABW6ZPR8</accession>
<proteinExistence type="predicted"/>
<evidence type="ECO:0000313" key="1">
    <source>
        <dbReference type="EMBL" id="MFG1255212.1"/>
    </source>
</evidence>